<sequence>MTEVADNTEAHRYEITVDGVVAGFAEYRLRPGKIVFTHTEVRDEFEGRGLGSTLIRGALDAVRPSGLAVVPLCPFVARYIRRHPEYRDLVDPEHLDLVTTTD</sequence>
<dbReference type="InterPro" id="IPR045057">
    <property type="entry name" value="Gcn5-rel_NAT"/>
</dbReference>
<name>A0A941AKF7_9ACTN</name>
<keyword evidence="3" id="KW-1185">Reference proteome</keyword>
<dbReference type="InterPro" id="IPR016181">
    <property type="entry name" value="Acyl_CoA_acyltransferase"/>
</dbReference>
<dbReference type="Proteomes" id="UP000674234">
    <property type="component" value="Unassembled WGS sequence"/>
</dbReference>
<dbReference type="Gene3D" id="3.40.630.30">
    <property type="match status" value="1"/>
</dbReference>
<dbReference type="PANTHER" id="PTHR31435">
    <property type="entry name" value="PROTEIN NATD1"/>
    <property type="match status" value="1"/>
</dbReference>
<evidence type="ECO:0000259" key="1">
    <source>
        <dbReference type="PROSITE" id="PS51729"/>
    </source>
</evidence>
<dbReference type="InterPro" id="IPR031165">
    <property type="entry name" value="GNAT_YJDJ"/>
</dbReference>
<evidence type="ECO:0000313" key="2">
    <source>
        <dbReference type="EMBL" id="MBP2707156.1"/>
    </source>
</evidence>
<dbReference type="PROSITE" id="PS51729">
    <property type="entry name" value="GNAT_YJDJ"/>
    <property type="match status" value="1"/>
</dbReference>
<gene>
    <name evidence="2" type="ORF">JOL79_25550</name>
</gene>
<dbReference type="SUPFAM" id="SSF55729">
    <property type="entry name" value="Acyl-CoA N-acyltransferases (Nat)"/>
    <property type="match status" value="1"/>
</dbReference>
<protein>
    <submittedName>
        <fullName evidence="2">N-acetyltransferase</fullName>
    </submittedName>
</protein>
<reference evidence="2" key="1">
    <citation type="submission" date="2021-02" db="EMBL/GenBank/DDBJ databases">
        <title>Draft genome sequence of Microbispora sp. RL4-1S isolated from rice leaves in Thailand.</title>
        <authorList>
            <person name="Muangham S."/>
            <person name="Duangmal K."/>
        </authorList>
    </citation>
    <scope>NUCLEOTIDE SEQUENCE</scope>
    <source>
        <strain evidence="2">RL4-1S</strain>
    </source>
</reference>
<comment type="caution">
    <text evidence="2">The sequence shown here is derived from an EMBL/GenBank/DDBJ whole genome shotgun (WGS) entry which is preliminary data.</text>
</comment>
<dbReference type="PANTHER" id="PTHR31435:SF10">
    <property type="entry name" value="BSR4717 PROTEIN"/>
    <property type="match status" value="1"/>
</dbReference>
<dbReference type="Pfam" id="PF14542">
    <property type="entry name" value="Acetyltransf_CG"/>
    <property type="match status" value="1"/>
</dbReference>
<evidence type="ECO:0000313" key="3">
    <source>
        <dbReference type="Proteomes" id="UP000674234"/>
    </source>
</evidence>
<feature type="domain" description="N-acetyltransferase" evidence="1">
    <location>
        <begin position="5"/>
        <end position="91"/>
    </location>
</feature>
<accession>A0A941AKF7</accession>
<dbReference type="AlphaFoldDB" id="A0A941AKF7"/>
<organism evidence="2 3">
    <name type="scientific">Microbispora oryzae</name>
    <dbReference type="NCBI Taxonomy" id="2806554"/>
    <lineage>
        <taxon>Bacteria</taxon>
        <taxon>Bacillati</taxon>
        <taxon>Actinomycetota</taxon>
        <taxon>Actinomycetes</taxon>
        <taxon>Streptosporangiales</taxon>
        <taxon>Streptosporangiaceae</taxon>
        <taxon>Microbispora</taxon>
    </lineage>
</organism>
<dbReference type="EMBL" id="JAFCNB010000017">
    <property type="protein sequence ID" value="MBP2707156.1"/>
    <property type="molecule type" value="Genomic_DNA"/>
</dbReference>
<proteinExistence type="predicted"/>
<dbReference type="RefSeq" id="WP_210158431.1">
    <property type="nucleotide sequence ID" value="NZ_JAFCNB010000017.1"/>
</dbReference>